<dbReference type="PANTHER" id="PTHR36220:SF1">
    <property type="entry name" value="GAMMA TUBULIN COMPLEX COMPONENT C-TERMINAL DOMAIN-CONTAINING PROTEIN"/>
    <property type="match status" value="1"/>
</dbReference>
<name>A0A380TJ91_9ZZZZ</name>
<evidence type="ECO:0000256" key="3">
    <source>
        <dbReference type="ARBA" id="ARBA00023180"/>
    </source>
</evidence>
<evidence type="ECO:0000256" key="1">
    <source>
        <dbReference type="ARBA" id="ARBA00022729"/>
    </source>
</evidence>
<sequence>MAIDRSTPRAAPRATAGAGLLPAMLAACLLAFCTAATAGDPVGWINNPNDDPAFGDATPGERFGEDIVLDGDRLAVGAMQGYDSAGRLSGRVRVFQRDGGGWTVLDTVSLPEGQDYAFFGAGLAMQGDTLVVGAPGFDSNGHVDAGAAHVFTFDGTAFQRTQVLYDTTGASRYLGATIALDGDTLVIGRRMATGSLDAGEVEVHQRVGGTWVLREVLRSPTPTSHDSYGSALLLDGDLLVVGAPYDAAQRGAAYVYGRDGTQWTLRQQLAAPVGDVAGYFGSAIAGDAERLLIGAPSLGDERNGAAFEWRRGPGGWTPGQRLSLAGQSDLRQFGIRVARHGTRWLVGALRGPDLSHVERVEVYGYLESNGTLVLERQTSIQYFGNAAPALGSIALDTRAILLGMPFSDAPPWSAAGEVRVVSLTAGSAGMQSLNTGAAATLEQFGSGLVATDEWLLVGSPVERRRSARSGAVYAWRRGVGAWEAPVVITGPGLVPPGGPGSGYFGRALAVSGDTVLVGAPRRQGGGSTHAFVFDGQDWQATAEWRPAAGPADGFGERIAADDDGFVVSARGDRAGGAPGAVHVIRRQPGGWAPAVRLVPNITVPNREFGSDVAIAGPLVAVAAQQFELGAFGQPILVDGAAHVFGLTQAGWTELARVERPQITSGPAGFGSTVALRDGLLAVGAPKGGEVHLFTRQPDGTWSASYRIDGPAAEYAGFGSRIRFVGDALWVAAPVVGALFRYVPSGGGWRLAQRIDASNVSPDDNFGADFTVEGHTVFAGAPFRGGHRPAIFNTGAVWGAEVALFTDGFEP</sequence>
<dbReference type="InterPro" id="IPR028994">
    <property type="entry name" value="Integrin_alpha_N"/>
</dbReference>
<dbReference type="PROSITE" id="PS51257">
    <property type="entry name" value="PROKAR_LIPOPROTEIN"/>
    <property type="match status" value="1"/>
</dbReference>
<keyword evidence="1" id="KW-0732">Signal</keyword>
<dbReference type="SUPFAM" id="SSF50965">
    <property type="entry name" value="Galactose oxidase, central domain"/>
    <property type="match status" value="1"/>
</dbReference>
<dbReference type="SMART" id="SM00191">
    <property type="entry name" value="Int_alpha"/>
    <property type="match status" value="7"/>
</dbReference>
<organism evidence="4">
    <name type="scientific">metagenome</name>
    <dbReference type="NCBI Taxonomy" id="256318"/>
    <lineage>
        <taxon>unclassified sequences</taxon>
        <taxon>metagenomes</taxon>
    </lineage>
</organism>
<dbReference type="InterPro" id="IPR011043">
    <property type="entry name" value="Gal_Oxase/kelch_b-propeller"/>
</dbReference>
<reference evidence="4" key="1">
    <citation type="submission" date="2018-07" db="EMBL/GenBank/DDBJ databases">
        <authorList>
            <person name="Quirk P.G."/>
            <person name="Krulwich T.A."/>
        </authorList>
    </citation>
    <scope>NUCLEOTIDE SEQUENCE</scope>
</reference>
<keyword evidence="3" id="KW-0325">Glycoprotein</keyword>
<evidence type="ECO:0000256" key="2">
    <source>
        <dbReference type="ARBA" id="ARBA00022737"/>
    </source>
</evidence>
<dbReference type="InterPro" id="IPR013519">
    <property type="entry name" value="Int_alpha_beta-p"/>
</dbReference>
<dbReference type="EMBL" id="UIDG01000625">
    <property type="protein sequence ID" value="SUS08510.1"/>
    <property type="molecule type" value="Genomic_DNA"/>
</dbReference>
<dbReference type="PANTHER" id="PTHR36220">
    <property type="entry name" value="UNNAMED PRODUCT"/>
    <property type="match status" value="1"/>
</dbReference>
<accession>A0A380TJ91</accession>
<dbReference type="Gene3D" id="2.130.10.130">
    <property type="entry name" value="Integrin alpha, N-terminal"/>
    <property type="match status" value="4"/>
</dbReference>
<dbReference type="PROSITE" id="PS51470">
    <property type="entry name" value="FG_GAP"/>
    <property type="match status" value="1"/>
</dbReference>
<evidence type="ECO:0000313" key="4">
    <source>
        <dbReference type="EMBL" id="SUS08510.1"/>
    </source>
</evidence>
<keyword evidence="2" id="KW-0677">Repeat</keyword>
<protein>
    <submittedName>
        <fullName evidence="4">Uncharacterized protein</fullName>
    </submittedName>
</protein>
<dbReference type="InterPro" id="IPR013517">
    <property type="entry name" value="FG-GAP"/>
</dbReference>
<proteinExistence type="predicted"/>
<gene>
    <name evidence="4" type="ORF">DF3PB_710002</name>
</gene>
<dbReference type="Pfam" id="PF14312">
    <property type="entry name" value="FG-GAP_2"/>
    <property type="match status" value="3"/>
</dbReference>
<dbReference type="AlphaFoldDB" id="A0A380TJ91"/>